<dbReference type="EMBL" id="FONT01000008">
    <property type="protein sequence ID" value="SFE99168.1"/>
    <property type="molecule type" value="Genomic_DNA"/>
</dbReference>
<proteinExistence type="predicted"/>
<dbReference type="PANTHER" id="PTHR23537">
    <property type="match status" value="1"/>
</dbReference>
<feature type="transmembrane region" description="Helical" evidence="6">
    <location>
        <begin position="301"/>
        <end position="322"/>
    </location>
</feature>
<dbReference type="InterPro" id="IPR020846">
    <property type="entry name" value="MFS_dom"/>
</dbReference>
<dbReference type="InterPro" id="IPR036259">
    <property type="entry name" value="MFS_trans_sf"/>
</dbReference>
<dbReference type="PROSITE" id="PS50850">
    <property type="entry name" value="MFS"/>
    <property type="match status" value="1"/>
</dbReference>
<keyword evidence="2" id="KW-0813">Transport</keyword>
<evidence type="ECO:0000256" key="2">
    <source>
        <dbReference type="ARBA" id="ARBA00022448"/>
    </source>
</evidence>
<evidence type="ECO:0000259" key="7">
    <source>
        <dbReference type="PROSITE" id="PS50850"/>
    </source>
</evidence>
<dbReference type="STRING" id="930128.SAMN05192532_10848"/>
<protein>
    <submittedName>
        <fullName evidence="8">Uncharacterized MFS-type transporter YbfB</fullName>
    </submittedName>
</protein>
<comment type="subcellular location">
    <subcellularLocation>
        <location evidence="1">Cell membrane</location>
        <topology evidence="1">Multi-pass membrane protein</topology>
    </subcellularLocation>
</comment>
<feature type="transmembrane region" description="Helical" evidence="6">
    <location>
        <begin position="246"/>
        <end position="265"/>
    </location>
</feature>
<dbReference type="GO" id="GO:0022857">
    <property type="term" value="F:transmembrane transporter activity"/>
    <property type="evidence" value="ECO:0007669"/>
    <property type="project" value="InterPro"/>
</dbReference>
<evidence type="ECO:0000256" key="4">
    <source>
        <dbReference type="ARBA" id="ARBA00022989"/>
    </source>
</evidence>
<feature type="domain" description="Major facilitator superfamily (MFS) profile" evidence="7">
    <location>
        <begin position="8"/>
        <end position="389"/>
    </location>
</feature>
<feature type="transmembrane region" description="Helical" evidence="6">
    <location>
        <begin position="334"/>
        <end position="353"/>
    </location>
</feature>
<evidence type="ECO:0000256" key="5">
    <source>
        <dbReference type="ARBA" id="ARBA00023136"/>
    </source>
</evidence>
<evidence type="ECO:0000256" key="6">
    <source>
        <dbReference type="SAM" id="Phobius"/>
    </source>
</evidence>
<dbReference type="RefSeq" id="WP_091663498.1">
    <property type="nucleotide sequence ID" value="NZ_FONT01000008.1"/>
</dbReference>
<name>A0A1I2F385_9BACI</name>
<keyword evidence="5 6" id="KW-0472">Membrane</keyword>
<gene>
    <name evidence="8" type="ORF">SAMN05192532_10848</name>
</gene>
<evidence type="ECO:0000256" key="3">
    <source>
        <dbReference type="ARBA" id="ARBA00022692"/>
    </source>
</evidence>
<feature type="transmembrane region" description="Helical" evidence="6">
    <location>
        <begin position="277"/>
        <end position="295"/>
    </location>
</feature>
<reference evidence="8 9" key="1">
    <citation type="submission" date="2016-10" db="EMBL/GenBank/DDBJ databases">
        <authorList>
            <person name="de Groot N.N."/>
        </authorList>
    </citation>
    <scope>NUCLEOTIDE SEQUENCE [LARGE SCALE GENOMIC DNA]</scope>
    <source>
        <strain evidence="8 9">DSM 23995</strain>
    </source>
</reference>
<accession>A0A1I2F385</accession>
<dbReference type="GO" id="GO:0005886">
    <property type="term" value="C:plasma membrane"/>
    <property type="evidence" value="ECO:0007669"/>
    <property type="project" value="UniProtKB-SubCell"/>
</dbReference>
<feature type="transmembrane region" description="Helical" evidence="6">
    <location>
        <begin position="365"/>
        <end position="384"/>
    </location>
</feature>
<dbReference type="PANTHER" id="PTHR23537:SF1">
    <property type="entry name" value="SUGAR TRANSPORTER"/>
    <property type="match status" value="1"/>
</dbReference>
<feature type="transmembrane region" description="Helical" evidence="6">
    <location>
        <begin position="46"/>
        <end position="67"/>
    </location>
</feature>
<sequence>MQEKGKNIYIIMGILIVLIAIAFARLSYGMILPFMKEGLSISYQSAGALGTITSLGYLVTIMMAGYLSTKWGFKKTILFGMLLISIGFLNLSFAGTFWYSAVFMFLLGVGTAFVFTPLISLMIEWFPDKRGFVIGCVNSSGGIGLLFVGMLVPFLAEMYPETAWRLTWLIFCLMSALVTVLTVFYIKNPPAKKKEMQPPSSPPMTIYKNRNVIIVGIIYGISGLTMIVHSTFINSFMLDSGLNEQLAGQLISISGILYIFSSPIWGAISDRVGRKNALIYSMGLNAVSLVIPVMFSNTLGFAISLVIQGAVAVGILTLIQALSTEQVPSQDTPIAFSYVTFYYATGQLIGPMLSGFMIDFSGFKSAFLSLTISMALGFYLAFTLSSEKKVENKAIVNE</sequence>
<feature type="transmembrane region" description="Helical" evidence="6">
    <location>
        <begin position="105"/>
        <end position="125"/>
    </location>
</feature>
<dbReference type="SUPFAM" id="SSF103473">
    <property type="entry name" value="MFS general substrate transporter"/>
    <property type="match status" value="1"/>
</dbReference>
<dbReference type="Gene3D" id="1.20.1250.20">
    <property type="entry name" value="MFS general substrate transporter like domains"/>
    <property type="match status" value="2"/>
</dbReference>
<feature type="transmembrane region" description="Helical" evidence="6">
    <location>
        <begin position="132"/>
        <end position="156"/>
    </location>
</feature>
<dbReference type="AlphaFoldDB" id="A0A1I2F385"/>
<feature type="transmembrane region" description="Helical" evidence="6">
    <location>
        <begin position="212"/>
        <end position="234"/>
    </location>
</feature>
<feature type="transmembrane region" description="Helical" evidence="6">
    <location>
        <begin position="7"/>
        <end position="26"/>
    </location>
</feature>
<keyword evidence="4 6" id="KW-1133">Transmembrane helix</keyword>
<evidence type="ECO:0000256" key="1">
    <source>
        <dbReference type="ARBA" id="ARBA00004651"/>
    </source>
</evidence>
<feature type="transmembrane region" description="Helical" evidence="6">
    <location>
        <begin position="168"/>
        <end position="186"/>
    </location>
</feature>
<organism evidence="8 9">
    <name type="scientific">Alteribacillus iranensis</name>
    <dbReference type="NCBI Taxonomy" id="930128"/>
    <lineage>
        <taxon>Bacteria</taxon>
        <taxon>Bacillati</taxon>
        <taxon>Bacillota</taxon>
        <taxon>Bacilli</taxon>
        <taxon>Bacillales</taxon>
        <taxon>Bacillaceae</taxon>
        <taxon>Alteribacillus</taxon>
    </lineage>
</organism>
<dbReference type="Proteomes" id="UP000199516">
    <property type="component" value="Unassembled WGS sequence"/>
</dbReference>
<dbReference type="InterPro" id="IPR010645">
    <property type="entry name" value="MFS_4"/>
</dbReference>
<keyword evidence="9" id="KW-1185">Reference proteome</keyword>
<dbReference type="Pfam" id="PF06779">
    <property type="entry name" value="MFS_4"/>
    <property type="match status" value="1"/>
</dbReference>
<keyword evidence="3 6" id="KW-0812">Transmembrane</keyword>
<evidence type="ECO:0000313" key="9">
    <source>
        <dbReference type="Proteomes" id="UP000199516"/>
    </source>
</evidence>
<evidence type="ECO:0000313" key="8">
    <source>
        <dbReference type="EMBL" id="SFE99168.1"/>
    </source>
</evidence>
<feature type="transmembrane region" description="Helical" evidence="6">
    <location>
        <begin position="79"/>
        <end position="99"/>
    </location>
</feature>
<dbReference type="OrthoDB" id="9797953at2"/>